<sequence>MKTRKDFAEGNLDVIVASDPNTKAAKGAVDVVINYHLPPSDQLFRFKQWLGLSGCARKKMKVFSFYHTGCVYFDQVKFDVFTKVIRKLKFEILNHL</sequence>
<name>A0A4U8ULP1_STECR</name>
<evidence type="ECO:0000313" key="2">
    <source>
        <dbReference type="Proteomes" id="UP000298663"/>
    </source>
</evidence>
<organism evidence="1 2">
    <name type="scientific">Steinernema carpocapsae</name>
    <name type="common">Entomopathogenic nematode</name>
    <dbReference type="NCBI Taxonomy" id="34508"/>
    <lineage>
        <taxon>Eukaryota</taxon>
        <taxon>Metazoa</taxon>
        <taxon>Ecdysozoa</taxon>
        <taxon>Nematoda</taxon>
        <taxon>Chromadorea</taxon>
        <taxon>Rhabditida</taxon>
        <taxon>Tylenchina</taxon>
        <taxon>Panagrolaimomorpha</taxon>
        <taxon>Strongyloidoidea</taxon>
        <taxon>Steinernematidae</taxon>
        <taxon>Steinernema</taxon>
    </lineage>
</organism>
<reference evidence="1 2" key="1">
    <citation type="journal article" date="2015" name="Genome Biol.">
        <title>Comparative genomics of Steinernema reveals deeply conserved gene regulatory networks.</title>
        <authorList>
            <person name="Dillman A.R."/>
            <person name="Macchietto M."/>
            <person name="Porter C.F."/>
            <person name="Rogers A."/>
            <person name="Williams B."/>
            <person name="Antoshechkin I."/>
            <person name="Lee M.M."/>
            <person name="Goodwin Z."/>
            <person name="Lu X."/>
            <person name="Lewis E.E."/>
            <person name="Goodrich-Blair H."/>
            <person name="Stock S.P."/>
            <person name="Adams B.J."/>
            <person name="Sternberg P.W."/>
            <person name="Mortazavi A."/>
        </authorList>
    </citation>
    <scope>NUCLEOTIDE SEQUENCE [LARGE SCALE GENOMIC DNA]</scope>
    <source>
        <strain evidence="1 2">ALL</strain>
    </source>
</reference>
<dbReference type="EMBL" id="AZBU02000001">
    <property type="protein sequence ID" value="TMS33037.1"/>
    <property type="molecule type" value="Genomic_DNA"/>
</dbReference>
<proteinExistence type="predicted"/>
<keyword evidence="2" id="KW-1185">Reference proteome</keyword>
<comment type="caution">
    <text evidence="1">The sequence shown here is derived from an EMBL/GenBank/DDBJ whole genome shotgun (WGS) entry which is preliminary data.</text>
</comment>
<evidence type="ECO:0000313" key="1">
    <source>
        <dbReference type="EMBL" id="TMS33037.1"/>
    </source>
</evidence>
<dbReference type="Proteomes" id="UP000298663">
    <property type="component" value="Chromosome X"/>
</dbReference>
<dbReference type="AlphaFoldDB" id="A0A4U8ULP1"/>
<reference evidence="1 2" key="2">
    <citation type="journal article" date="2019" name="G3 (Bethesda)">
        <title>Hybrid Assembly of the Genome of the Entomopathogenic Nematode Steinernema carpocapsae Identifies the X-Chromosome.</title>
        <authorList>
            <person name="Serra L."/>
            <person name="Macchietto M."/>
            <person name="Macias-Munoz A."/>
            <person name="McGill C.J."/>
            <person name="Rodriguez I.M."/>
            <person name="Rodriguez B."/>
            <person name="Murad R."/>
            <person name="Mortazavi A."/>
        </authorList>
    </citation>
    <scope>NUCLEOTIDE SEQUENCE [LARGE SCALE GENOMIC DNA]</scope>
    <source>
        <strain evidence="1 2">ALL</strain>
    </source>
</reference>
<protein>
    <submittedName>
        <fullName evidence="1">Uncharacterized protein</fullName>
    </submittedName>
</protein>
<accession>A0A4U8ULP1</accession>
<dbReference type="EMBL" id="CM016762">
    <property type="protein sequence ID" value="TMS33037.1"/>
    <property type="molecule type" value="Genomic_DNA"/>
</dbReference>
<gene>
    <name evidence="1" type="ORF">L596_000821</name>
</gene>